<protein>
    <recommendedName>
        <fullName evidence="3">Reverse transcriptase domain-containing protein</fullName>
    </recommendedName>
</protein>
<evidence type="ECO:0000313" key="2">
    <source>
        <dbReference type="Proteomes" id="UP001189429"/>
    </source>
</evidence>
<proteinExistence type="predicted"/>
<comment type="caution">
    <text evidence="1">The sequence shown here is derived from an EMBL/GenBank/DDBJ whole genome shotgun (WGS) entry which is preliminary data.</text>
</comment>
<keyword evidence="2" id="KW-1185">Reference proteome</keyword>
<gene>
    <name evidence="1" type="ORF">PCOR1329_LOCUS65030</name>
</gene>
<reference evidence="1" key="1">
    <citation type="submission" date="2023-10" db="EMBL/GenBank/DDBJ databases">
        <authorList>
            <person name="Chen Y."/>
            <person name="Shah S."/>
            <person name="Dougan E. K."/>
            <person name="Thang M."/>
            <person name="Chan C."/>
        </authorList>
    </citation>
    <scope>NUCLEOTIDE SEQUENCE [LARGE SCALE GENOMIC DNA]</scope>
</reference>
<dbReference type="Proteomes" id="UP001189429">
    <property type="component" value="Unassembled WGS sequence"/>
</dbReference>
<sequence length="516" mass="55010">MPCLEAWARWCYGGPPDLLFGSHVLTSNRGVQQGDALGPLLFSLAVHPLLQELKSDAGLDIVRGYLDDFCVAGEFDATLRALRLIQGRAASLGLEPGDKCEVIPTAGRNTECNLSEFPAVVQREIDACFQFIAQKVESVHKLTATLDEVPLLDDAQARRSTFQICTGTALNESQWQQAPLPLSMGGLGFRFGNSHAAAAYLASCMATRHYCGQIDAAFSWDGGCDGGALAAAANLYNDGSRQEHHIANEDSAADGSFPGRRVLSMKVDEHLLDQLIAASPDVHKRMSHFEFVAALRLWLCCRASSGGDGCPKCDHVMDAQGLHSLCCIAGGDAVHSFAHAAGFWAEKEGIGLLPDDPRRRPGDIHFPTWPFGPPLALDFAVASPRRQSAVQGAAARQFSAATSCEGAKLADGDNGVRCEQLGIRLVPVVVESFVGRGEMAQNVFRALIHARAARSGATVSNVTTSFYSGLSITLTRANARALLARIPQEAGVHADRVSRAATLLQAGRPEAGAQID</sequence>
<evidence type="ECO:0000313" key="1">
    <source>
        <dbReference type="EMBL" id="CAK0882556.1"/>
    </source>
</evidence>
<accession>A0ABN9W8N5</accession>
<evidence type="ECO:0008006" key="3">
    <source>
        <dbReference type="Google" id="ProtNLM"/>
    </source>
</evidence>
<dbReference type="EMBL" id="CAUYUJ010018306">
    <property type="protein sequence ID" value="CAK0882556.1"/>
    <property type="molecule type" value="Genomic_DNA"/>
</dbReference>
<organism evidence="1 2">
    <name type="scientific">Prorocentrum cordatum</name>
    <dbReference type="NCBI Taxonomy" id="2364126"/>
    <lineage>
        <taxon>Eukaryota</taxon>
        <taxon>Sar</taxon>
        <taxon>Alveolata</taxon>
        <taxon>Dinophyceae</taxon>
        <taxon>Prorocentrales</taxon>
        <taxon>Prorocentraceae</taxon>
        <taxon>Prorocentrum</taxon>
    </lineage>
</organism>
<name>A0ABN9W8N5_9DINO</name>